<evidence type="ECO:0000259" key="1">
    <source>
        <dbReference type="Pfam" id="PF00561"/>
    </source>
</evidence>
<dbReference type="PATRIC" id="fig|1618997.3.peg.482"/>
<feature type="domain" description="AB hydrolase-1" evidence="1">
    <location>
        <begin position="41"/>
        <end position="182"/>
    </location>
</feature>
<organism evidence="3 4">
    <name type="scientific">Candidatus Uhrbacteria bacterium GW2011_GWF2_41_16</name>
    <dbReference type="NCBI Taxonomy" id="1618997"/>
    <lineage>
        <taxon>Bacteria</taxon>
        <taxon>Candidatus Uhriibacteriota</taxon>
    </lineage>
</organism>
<dbReference type="EMBL" id="LCAU01000004">
    <property type="protein sequence ID" value="KKR98290.1"/>
    <property type="molecule type" value="Genomic_DNA"/>
</dbReference>
<proteinExistence type="predicted"/>
<evidence type="ECO:0000313" key="4">
    <source>
        <dbReference type="Proteomes" id="UP000034746"/>
    </source>
</evidence>
<dbReference type="InterPro" id="IPR013595">
    <property type="entry name" value="Pept_S33_TAP-like_C"/>
</dbReference>
<dbReference type="PANTHER" id="PTHR43798">
    <property type="entry name" value="MONOACYLGLYCEROL LIPASE"/>
    <property type="match status" value="1"/>
</dbReference>
<accession>A0A0G0XNB0</accession>
<comment type="caution">
    <text evidence="3">The sequence shown here is derived from an EMBL/GenBank/DDBJ whole genome shotgun (WGS) entry which is preliminary data.</text>
</comment>
<evidence type="ECO:0000259" key="2">
    <source>
        <dbReference type="Pfam" id="PF08386"/>
    </source>
</evidence>
<sequence>MTNNREKISINVPENYENDQSSKIILPVVRFRSFSHTPKEPIFWLNGGPGMSNIKYRPPKNLLANHDVVLVGYRGVDGSVVLDSPKFKRAIRNIDGDALSVTSRERISAAVKDLVRGLRDKNVDPSCYTINEVVQDIERARTFFGYEKINLLSASYGTRVAQVYTELFPNRLLHSVMIGVNPPGHFIWNPHKIDEQIRIYSELIRVDPAWICEASPEEVMRSALEKMPKKWRFLRMNRAKIRMVTFVLLFSKQTAIPIFEAYRAAYQGDYSGLYALQVAYDLMFPSMFKWGDFYAKGGVDFDDKVNYDEQFHDDSTILGSPLSSLFWITGEEWPIRKGNRPGKSTVKSNAPTLLVSGNLDLSTPAEFARDELLPYLTNGNQIILKEMGHVDDLMGRQSPATNHMITTFFDDGLVDDSYFVYDPIRYKPVFRFQTMAKIFYPLLLLLRLFF</sequence>
<reference evidence="3 4" key="1">
    <citation type="journal article" date="2015" name="Nature">
        <title>rRNA introns, odd ribosomes, and small enigmatic genomes across a large radiation of phyla.</title>
        <authorList>
            <person name="Brown C.T."/>
            <person name="Hug L.A."/>
            <person name="Thomas B.C."/>
            <person name="Sharon I."/>
            <person name="Castelle C.J."/>
            <person name="Singh A."/>
            <person name="Wilkins M.J."/>
            <person name="Williams K.H."/>
            <person name="Banfield J.F."/>
        </authorList>
    </citation>
    <scope>NUCLEOTIDE SEQUENCE [LARGE SCALE GENOMIC DNA]</scope>
</reference>
<dbReference type="InterPro" id="IPR029058">
    <property type="entry name" value="AB_hydrolase_fold"/>
</dbReference>
<evidence type="ECO:0000313" key="3">
    <source>
        <dbReference type="EMBL" id="KKR98290.1"/>
    </source>
</evidence>
<protein>
    <submittedName>
        <fullName evidence="3">TAP domain protein</fullName>
    </submittedName>
</protein>
<gene>
    <name evidence="3" type="ORF">UU48_C0004G0083</name>
</gene>
<dbReference type="GO" id="GO:0016020">
    <property type="term" value="C:membrane"/>
    <property type="evidence" value="ECO:0007669"/>
    <property type="project" value="TreeGrafter"/>
</dbReference>
<dbReference type="PANTHER" id="PTHR43798:SF27">
    <property type="entry name" value="HYDROLASE ALPHA_BETA HYDROLASE FOLD FAMILY"/>
    <property type="match status" value="1"/>
</dbReference>
<dbReference type="AlphaFoldDB" id="A0A0G0XNB0"/>
<dbReference type="InterPro" id="IPR050266">
    <property type="entry name" value="AB_hydrolase_sf"/>
</dbReference>
<dbReference type="Proteomes" id="UP000034746">
    <property type="component" value="Unassembled WGS sequence"/>
</dbReference>
<dbReference type="InterPro" id="IPR000073">
    <property type="entry name" value="AB_hydrolase_1"/>
</dbReference>
<dbReference type="SUPFAM" id="SSF53474">
    <property type="entry name" value="alpha/beta-Hydrolases"/>
    <property type="match status" value="1"/>
</dbReference>
<dbReference type="Gene3D" id="3.40.50.1820">
    <property type="entry name" value="alpha/beta hydrolase"/>
    <property type="match status" value="1"/>
</dbReference>
<dbReference type="Pfam" id="PF08386">
    <property type="entry name" value="Abhydrolase_4"/>
    <property type="match status" value="1"/>
</dbReference>
<feature type="domain" description="Peptidase S33 tripeptidyl aminopeptidase-like C-terminal" evidence="2">
    <location>
        <begin position="332"/>
        <end position="416"/>
    </location>
</feature>
<dbReference type="Pfam" id="PF00561">
    <property type="entry name" value="Abhydrolase_1"/>
    <property type="match status" value="1"/>
</dbReference>
<name>A0A0G0XNB0_9BACT</name>